<gene>
    <name evidence="2" type="primary">LOC107022289</name>
</gene>
<reference evidence="1" key="1">
    <citation type="journal article" date="2014" name="Nat. Genet.">
        <title>The genome of the stress-tolerant wild tomato species Solanum pennellii.</title>
        <authorList>
            <person name="Bolger A."/>
            <person name="Scossa F."/>
            <person name="Bolger M.E."/>
            <person name="Lanz C."/>
            <person name="Maumus F."/>
            <person name="Tohge T."/>
            <person name="Quesneville H."/>
            <person name="Alseekh S."/>
            <person name="Sorensen I."/>
            <person name="Lichtenstein G."/>
            <person name="Fich E.A."/>
            <person name="Conte M."/>
            <person name="Keller H."/>
            <person name="Schneeberger K."/>
            <person name="Schwacke R."/>
            <person name="Ofner I."/>
            <person name="Vrebalov J."/>
            <person name="Xu Y."/>
            <person name="Osorio S."/>
            <person name="Aflitos S.A."/>
            <person name="Schijlen E."/>
            <person name="Jimenez-Gomez J.M."/>
            <person name="Ryngajllo M."/>
            <person name="Kimura S."/>
            <person name="Kumar R."/>
            <person name="Koenig D."/>
            <person name="Headland L.R."/>
            <person name="Maloof J.N."/>
            <person name="Sinha N."/>
            <person name="van Ham R.C."/>
            <person name="Lankhorst R.K."/>
            <person name="Mao L."/>
            <person name="Vogel A."/>
            <person name="Arsova B."/>
            <person name="Panstruga R."/>
            <person name="Fei Z."/>
            <person name="Rose J.K."/>
            <person name="Zamir D."/>
            <person name="Carrari F."/>
            <person name="Giovannoni J.J."/>
            <person name="Weigel D."/>
            <person name="Usadel B."/>
            <person name="Fernie A.R."/>
        </authorList>
    </citation>
    <scope>NUCLEOTIDE SEQUENCE [LARGE SCALE GENOMIC DNA]</scope>
    <source>
        <strain evidence="1">cv. LA0716</strain>
    </source>
</reference>
<dbReference type="PANTHER" id="PTHR11439">
    <property type="entry name" value="GAG-POL-RELATED RETROTRANSPOSON"/>
    <property type="match status" value="1"/>
</dbReference>
<dbReference type="PANTHER" id="PTHR11439:SF492">
    <property type="entry name" value="REVERSE TRANSCRIPTASE TY1_COPIA-TYPE DOMAIN-CONTAINING PROTEIN"/>
    <property type="match status" value="1"/>
</dbReference>
<dbReference type="RefSeq" id="XP_015078429.1">
    <property type="nucleotide sequence ID" value="XM_015222943.1"/>
</dbReference>
<evidence type="ECO:0000313" key="1">
    <source>
        <dbReference type="Proteomes" id="UP000694930"/>
    </source>
</evidence>
<dbReference type="InterPro" id="IPR043502">
    <property type="entry name" value="DNA/RNA_pol_sf"/>
</dbReference>
<sequence>MGLGGAKPSTTPLETNVNLKTTEFDELTKRKRDTLLENAGSYQRLIGKLLYLTITRPDISYTANTESIHAAAKIVSLGSRNQNWAACPNTRRSVTGYLVKFGSSLVSWKSKKQQTVSRSSAEAEYKSMASVVAKVTWLLGLFQELGVKVTQPVTVMSDSKAALQIASNPIFHERTKQI</sequence>
<keyword evidence="1" id="KW-1185">Reference proteome</keyword>
<name>A0ABM1H013_SOLPN</name>
<dbReference type="CDD" id="cd09272">
    <property type="entry name" value="RNase_HI_RT_Ty1"/>
    <property type="match status" value="1"/>
</dbReference>
<evidence type="ECO:0000313" key="2">
    <source>
        <dbReference type="RefSeq" id="XP_015078429.1"/>
    </source>
</evidence>
<dbReference type="Proteomes" id="UP000694930">
    <property type="component" value="Chromosome 6"/>
</dbReference>
<organism evidence="1 2">
    <name type="scientific">Solanum pennellii</name>
    <name type="common">Tomato</name>
    <name type="synonym">Lycopersicon pennellii</name>
    <dbReference type="NCBI Taxonomy" id="28526"/>
    <lineage>
        <taxon>Eukaryota</taxon>
        <taxon>Viridiplantae</taxon>
        <taxon>Streptophyta</taxon>
        <taxon>Embryophyta</taxon>
        <taxon>Tracheophyta</taxon>
        <taxon>Spermatophyta</taxon>
        <taxon>Magnoliopsida</taxon>
        <taxon>eudicotyledons</taxon>
        <taxon>Gunneridae</taxon>
        <taxon>Pentapetalae</taxon>
        <taxon>asterids</taxon>
        <taxon>lamiids</taxon>
        <taxon>Solanales</taxon>
        <taxon>Solanaceae</taxon>
        <taxon>Solanoideae</taxon>
        <taxon>Solaneae</taxon>
        <taxon>Solanum</taxon>
        <taxon>Solanum subgen. Lycopersicon</taxon>
    </lineage>
</organism>
<dbReference type="GeneID" id="107022289"/>
<dbReference type="SUPFAM" id="SSF56672">
    <property type="entry name" value="DNA/RNA polymerases"/>
    <property type="match status" value="1"/>
</dbReference>
<accession>A0ABM1H013</accession>
<reference evidence="2" key="2">
    <citation type="submission" date="2025-08" db="UniProtKB">
        <authorList>
            <consortium name="RefSeq"/>
        </authorList>
    </citation>
    <scope>IDENTIFICATION</scope>
</reference>
<proteinExistence type="predicted"/>
<protein>
    <submittedName>
        <fullName evidence="2">Uncharacterized protein LOC107022289</fullName>
    </submittedName>
</protein>